<dbReference type="CDD" id="cd18793">
    <property type="entry name" value="SF2_C_SNF"/>
    <property type="match status" value="1"/>
</dbReference>
<dbReference type="SMART" id="SM00487">
    <property type="entry name" value="DEXDc"/>
    <property type="match status" value="1"/>
</dbReference>
<dbReference type="PROSITE" id="PS51192">
    <property type="entry name" value="HELICASE_ATP_BIND_1"/>
    <property type="match status" value="1"/>
</dbReference>
<evidence type="ECO:0000256" key="3">
    <source>
        <dbReference type="ARBA" id="ARBA00022840"/>
    </source>
</evidence>
<feature type="domain" description="Helicase ATP-binding" evidence="4">
    <location>
        <begin position="325"/>
        <end position="513"/>
    </location>
</feature>
<dbReference type="PANTHER" id="PTHR45626:SF16">
    <property type="entry name" value="ATP-DEPENDENT HELICASE ULS1"/>
    <property type="match status" value="1"/>
</dbReference>
<comment type="caution">
    <text evidence="6">The sequence shown here is derived from an EMBL/GenBank/DDBJ whole genome shotgun (WGS) entry which is preliminary data.</text>
</comment>
<evidence type="ECO:0000256" key="2">
    <source>
        <dbReference type="ARBA" id="ARBA00022801"/>
    </source>
</evidence>
<evidence type="ECO:0000259" key="4">
    <source>
        <dbReference type="PROSITE" id="PS51192"/>
    </source>
</evidence>
<dbReference type="Pfam" id="PF00176">
    <property type="entry name" value="SNF2-rel_dom"/>
    <property type="match status" value="1"/>
</dbReference>
<dbReference type="Gene3D" id="3.40.50.10810">
    <property type="entry name" value="Tandem AAA-ATPase domain"/>
    <property type="match status" value="1"/>
</dbReference>
<dbReference type="Pfam" id="PF00271">
    <property type="entry name" value="Helicase_C"/>
    <property type="match status" value="1"/>
</dbReference>
<feature type="domain" description="Helicase C-terminal" evidence="5">
    <location>
        <begin position="708"/>
        <end position="848"/>
    </location>
</feature>
<dbReference type="InterPro" id="IPR027417">
    <property type="entry name" value="P-loop_NTPase"/>
</dbReference>
<evidence type="ECO:0000313" key="6">
    <source>
        <dbReference type="EMBL" id="KAK9915990.1"/>
    </source>
</evidence>
<keyword evidence="3" id="KW-0067">ATP-binding</keyword>
<organism evidence="6 7">
    <name type="scientific">Coccomyxa subellipsoidea</name>
    <dbReference type="NCBI Taxonomy" id="248742"/>
    <lineage>
        <taxon>Eukaryota</taxon>
        <taxon>Viridiplantae</taxon>
        <taxon>Chlorophyta</taxon>
        <taxon>core chlorophytes</taxon>
        <taxon>Trebouxiophyceae</taxon>
        <taxon>Trebouxiophyceae incertae sedis</taxon>
        <taxon>Coccomyxaceae</taxon>
        <taxon>Coccomyxa</taxon>
    </lineage>
</organism>
<reference evidence="6 7" key="1">
    <citation type="journal article" date="2024" name="Nat. Commun.">
        <title>Phylogenomics reveals the evolutionary origins of lichenization in chlorophyte algae.</title>
        <authorList>
            <person name="Puginier C."/>
            <person name="Libourel C."/>
            <person name="Otte J."/>
            <person name="Skaloud P."/>
            <person name="Haon M."/>
            <person name="Grisel S."/>
            <person name="Petersen M."/>
            <person name="Berrin J.G."/>
            <person name="Delaux P.M."/>
            <person name="Dal Grande F."/>
            <person name="Keller J."/>
        </authorList>
    </citation>
    <scope>NUCLEOTIDE SEQUENCE [LARGE SCALE GENOMIC DNA]</scope>
    <source>
        <strain evidence="6 7">SAG 216-7</strain>
    </source>
</reference>
<dbReference type="Proteomes" id="UP001491310">
    <property type="component" value="Unassembled WGS sequence"/>
</dbReference>
<name>A0ABR2YW61_9CHLO</name>
<gene>
    <name evidence="6" type="ORF">WJX75_007043</name>
</gene>
<dbReference type="InterPro" id="IPR050628">
    <property type="entry name" value="SNF2_RAD54_helicase_TF"/>
</dbReference>
<accession>A0ABR2YW61</accession>
<dbReference type="PROSITE" id="PS51194">
    <property type="entry name" value="HELICASE_CTER"/>
    <property type="match status" value="1"/>
</dbReference>
<dbReference type="EMBL" id="JALJOT010000004">
    <property type="protein sequence ID" value="KAK9915990.1"/>
    <property type="molecule type" value="Genomic_DNA"/>
</dbReference>
<evidence type="ECO:0000256" key="1">
    <source>
        <dbReference type="ARBA" id="ARBA00022741"/>
    </source>
</evidence>
<dbReference type="SMART" id="SM00490">
    <property type="entry name" value="HELICc"/>
    <property type="match status" value="1"/>
</dbReference>
<dbReference type="InterPro" id="IPR049730">
    <property type="entry name" value="SNF2/RAD54-like_C"/>
</dbReference>
<protein>
    <submittedName>
        <fullName evidence="6">Uncharacterized protein</fullName>
    </submittedName>
</protein>
<dbReference type="Gene3D" id="3.40.50.300">
    <property type="entry name" value="P-loop containing nucleotide triphosphate hydrolases"/>
    <property type="match status" value="1"/>
</dbReference>
<proteinExistence type="predicted"/>
<keyword evidence="1" id="KW-0547">Nucleotide-binding</keyword>
<sequence length="848" mass="95462">MGSSWGQVSGSCFPLLRDSLHGRCNATDSGRQCGSLPMEDVVTREDLQRCSLHDLREKLRQRGVKEVGLERSEAVEKVLAAGGEGTSSVSCSICSAYTYKSRWQRFEDDKPGHWDQFFEDPSQFWDQRETKLNHNYADFEHKKNSQCALWIDRDDQDLRQRLAQLDRTQDLSSRPESKPSAEALWQQFFEEPGSFLDLRPKKAGNTKRPDFKHVDNGLVLWLNTAPSWVHERIKKEPPETYLQVGVPIPEKPRVEVGGAKKEEGSGPQEQEDIRWTEELIRAISPPLLGELTTDATDEADPPEGTFRDGEVLLRHQKRALAWMLKREQQKPAGGILADDQGVGKTLTALALVVSDPRSSVRDPEETKLIVEEDGILKSPPPAGGTLILGPKSTLRSTWQAEIQRRLDPRWKVCVYAGKERLGFTAEELADYDIVLATPETMFMDSPLKIEKSLHQVAWHRVIIDEAQSIKNHRSGRAGAAALLQGQKRWVMSGTPLQNSPEELFPYFVFLGYEPFNTRAAFSKLMREAAVLGQGQRGLERLRSILAPVMLRRTKQSLIDGQPIVQLPGREVRKVAVEFSAEERGHYNELAEETQQENDSEQQGTAFLLAKLKRLQMACNHPSLQAARAAQQQQCQHQDGDKSTCQCSMCGKPAAYRLPCSHLFCVDCQEWCKTDQECQVCAARGTLELVEGSSVLPQLRHLSSAKLEYLRHLALETRQQGEQLLIFSLWTATLDLLEPVLANESVPFCRLDGGMTEAARADNIARFCTDRSNTVFLISTMAGGTGLNLPAASKVVLVEPFWNPYVEEQAISRADRIGQTRVVQVFKLFVPGTVEERIFELQEWKRKIV</sequence>
<evidence type="ECO:0000259" key="5">
    <source>
        <dbReference type="PROSITE" id="PS51194"/>
    </source>
</evidence>
<dbReference type="InterPro" id="IPR000330">
    <property type="entry name" value="SNF2_N"/>
</dbReference>
<keyword evidence="7" id="KW-1185">Reference proteome</keyword>
<evidence type="ECO:0000313" key="7">
    <source>
        <dbReference type="Proteomes" id="UP001491310"/>
    </source>
</evidence>
<dbReference type="InterPro" id="IPR014001">
    <property type="entry name" value="Helicase_ATP-bd"/>
</dbReference>
<dbReference type="CDD" id="cd18008">
    <property type="entry name" value="DEXDc_SHPRH-like"/>
    <property type="match status" value="1"/>
</dbReference>
<dbReference type="InterPro" id="IPR038718">
    <property type="entry name" value="SNF2-like_sf"/>
</dbReference>
<keyword evidence="2" id="KW-0378">Hydrolase</keyword>
<dbReference type="PANTHER" id="PTHR45626">
    <property type="entry name" value="TRANSCRIPTION TERMINATION FACTOR 2-RELATED"/>
    <property type="match status" value="1"/>
</dbReference>
<dbReference type="InterPro" id="IPR001650">
    <property type="entry name" value="Helicase_C-like"/>
</dbReference>
<dbReference type="SUPFAM" id="SSF52540">
    <property type="entry name" value="P-loop containing nucleoside triphosphate hydrolases"/>
    <property type="match status" value="2"/>
</dbReference>